<accession>A0A922KXM6</accession>
<organism evidence="3 4">
    <name type="scientific">Dermatophagoides farinae</name>
    <name type="common">American house dust mite</name>
    <dbReference type="NCBI Taxonomy" id="6954"/>
    <lineage>
        <taxon>Eukaryota</taxon>
        <taxon>Metazoa</taxon>
        <taxon>Ecdysozoa</taxon>
        <taxon>Arthropoda</taxon>
        <taxon>Chelicerata</taxon>
        <taxon>Arachnida</taxon>
        <taxon>Acari</taxon>
        <taxon>Acariformes</taxon>
        <taxon>Sarcoptiformes</taxon>
        <taxon>Astigmata</taxon>
        <taxon>Psoroptidia</taxon>
        <taxon>Analgoidea</taxon>
        <taxon>Pyroglyphidae</taxon>
        <taxon>Dermatophagoidinae</taxon>
        <taxon>Dermatophagoides</taxon>
    </lineage>
</organism>
<dbReference type="AlphaFoldDB" id="A0A922KXM6"/>
<dbReference type="Gene3D" id="2.30.29.30">
    <property type="entry name" value="Pleckstrin-homology domain (PH domain)/Phosphotyrosine-binding domain (PTB)"/>
    <property type="match status" value="1"/>
</dbReference>
<evidence type="ECO:0000313" key="4">
    <source>
        <dbReference type="Proteomes" id="UP000790347"/>
    </source>
</evidence>
<proteinExistence type="predicted"/>
<dbReference type="PROSITE" id="PS51064">
    <property type="entry name" value="IRS_PTB"/>
    <property type="match status" value="1"/>
</dbReference>
<feature type="region of interest" description="Disordered" evidence="1">
    <location>
        <begin position="417"/>
        <end position="459"/>
    </location>
</feature>
<dbReference type="EMBL" id="ASGP02000008">
    <property type="protein sequence ID" value="KAH9494200.1"/>
    <property type="molecule type" value="Genomic_DNA"/>
</dbReference>
<feature type="compositionally biased region" description="Polar residues" evidence="1">
    <location>
        <begin position="434"/>
        <end position="448"/>
    </location>
</feature>
<dbReference type="GO" id="GO:0005068">
    <property type="term" value="F:transmembrane receptor protein tyrosine kinase adaptor activity"/>
    <property type="evidence" value="ECO:0007669"/>
    <property type="project" value="TreeGrafter"/>
</dbReference>
<feature type="region of interest" description="Disordered" evidence="1">
    <location>
        <begin position="1"/>
        <end position="44"/>
    </location>
</feature>
<dbReference type="PANTHER" id="PTHR21258">
    <property type="entry name" value="DOCKING PROTEIN RELATED"/>
    <property type="match status" value="1"/>
</dbReference>
<evidence type="ECO:0000259" key="2">
    <source>
        <dbReference type="PROSITE" id="PS51064"/>
    </source>
</evidence>
<feature type="domain" description="IRS-type PTB" evidence="2">
    <location>
        <begin position="41"/>
        <end position="143"/>
    </location>
</feature>
<dbReference type="GO" id="GO:0005737">
    <property type="term" value="C:cytoplasm"/>
    <property type="evidence" value="ECO:0007669"/>
    <property type="project" value="TreeGrafter"/>
</dbReference>
<feature type="compositionally biased region" description="Polar residues" evidence="1">
    <location>
        <begin position="15"/>
        <end position="29"/>
    </location>
</feature>
<name>A0A922KXM6_DERFA</name>
<protein>
    <submittedName>
        <fullName evidence="3">Phenylalanyl-tRNA synthetase, beta subunit, cytoplasmic</fullName>
    </submittedName>
</protein>
<dbReference type="SUPFAM" id="SSF50729">
    <property type="entry name" value="PH domain-like"/>
    <property type="match status" value="1"/>
</dbReference>
<evidence type="ECO:0000256" key="1">
    <source>
        <dbReference type="SAM" id="MobiDB-lite"/>
    </source>
</evidence>
<comment type="caution">
    <text evidence="3">The sequence shown here is derived from an EMBL/GenBank/DDBJ whole genome shotgun (WGS) entry which is preliminary data.</text>
</comment>
<dbReference type="InterPro" id="IPR050996">
    <property type="entry name" value="Docking_Protein_DOK"/>
</dbReference>
<dbReference type="PANTHER" id="PTHR21258:SF55">
    <property type="entry name" value="FI23523P1"/>
    <property type="match status" value="1"/>
</dbReference>
<dbReference type="SMART" id="SM00310">
    <property type="entry name" value="PTBI"/>
    <property type="match status" value="1"/>
</dbReference>
<dbReference type="Proteomes" id="UP000790347">
    <property type="component" value="Unassembled WGS sequence"/>
</dbReference>
<evidence type="ECO:0000313" key="3">
    <source>
        <dbReference type="EMBL" id="KAH9494200.1"/>
    </source>
</evidence>
<reference evidence="3" key="1">
    <citation type="submission" date="2013-05" db="EMBL/GenBank/DDBJ databases">
        <authorList>
            <person name="Yim A.K.Y."/>
            <person name="Chan T.F."/>
            <person name="Ji K.M."/>
            <person name="Liu X.Y."/>
            <person name="Zhou J.W."/>
            <person name="Li R.Q."/>
            <person name="Yang K.Y."/>
            <person name="Li J."/>
            <person name="Li M."/>
            <person name="Law P.T.W."/>
            <person name="Wu Y.L."/>
            <person name="Cai Z.L."/>
            <person name="Qin H."/>
            <person name="Bao Y."/>
            <person name="Leung R.K.K."/>
            <person name="Ng P.K.S."/>
            <person name="Zou J."/>
            <person name="Zhong X.J."/>
            <person name="Ran P.X."/>
            <person name="Zhong N.S."/>
            <person name="Liu Z.G."/>
            <person name="Tsui S.K.W."/>
        </authorList>
    </citation>
    <scope>NUCLEOTIDE SEQUENCE</scope>
    <source>
        <strain evidence="3">Derf</strain>
        <tissue evidence="3">Whole organism</tissue>
    </source>
</reference>
<dbReference type="InterPro" id="IPR002404">
    <property type="entry name" value="IRS_PTB"/>
</dbReference>
<gene>
    <name evidence="3" type="primary">FRS2</name>
    <name evidence="3" type="ORF">DERF_014906</name>
</gene>
<dbReference type="GO" id="GO:0005104">
    <property type="term" value="F:fibroblast growth factor receptor binding"/>
    <property type="evidence" value="ECO:0007669"/>
    <property type="project" value="TreeGrafter"/>
</dbReference>
<dbReference type="SMART" id="SM01244">
    <property type="entry name" value="IRS"/>
    <property type="match status" value="1"/>
</dbReference>
<dbReference type="InterPro" id="IPR011993">
    <property type="entry name" value="PH-like_dom_sf"/>
</dbReference>
<feature type="region of interest" description="Disordered" evidence="1">
    <location>
        <begin position="306"/>
        <end position="329"/>
    </location>
</feature>
<dbReference type="Pfam" id="PF02174">
    <property type="entry name" value="IRS"/>
    <property type="match status" value="1"/>
</dbReference>
<sequence length="570" mass="63444">MGCAYSNHNKRSKTKSNNNVQMINRNGVVNDSARNRHRDANDNSNQRRIFEATYLSLNGLRQSGQIEITDNELVFQYGDNKRLDWPLKYLRGYGCSDGWFSFECGRKCLTGQGHHIFECSRADQLLNTLVQQIGVMSSSINQIHNNSANQQHLSHSHSQMSNDLVSLSNNGPLHEYQNLTSFTNDLSRPGSNLDHVIPVNSQMPTTRSSSSTGVHTYLNSTVINGQMKSQPNYYSTNPMSHNSSGASSRLTGSKHSLDETELNGVGHNYRWSSSGIGNHSYDSRTLPSSMMRKESSTSHAYVNASNVGNTTINNNDTKNNRIRRSSDSNHDHLYLNHHHLHSYNMNMINAKKLEQIQAKMDESDNLGTFCYVNFDQNVIKNRKSTISGFKNRFSNNNSRVVTPESYVQLDLNSKIDGDIDTNNSLQQQQQQQQPNSLVDTDGDQINNVNGGGGGGDADSLINRKYSSSSMVAINGQCIPANMTKINDKFSFVIINNNNNNDSHNGIVNDSNRIRRNSTNNLKTSNNNGVSNFSQTIGIPTTTTTTTVPYAQIDFAKTLALQASTANHRKL</sequence>
<keyword evidence="4" id="KW-1185">Reference proteome</keyword>
<dbReference type="GO" id="GO:0008543">
    <property type="term" value="P:fibroblast growth factor receptor signaling pathway"/>
    <property type="evidence" value="ECO:0007669"/>
    <property type="project" value="TreeGrafter"/>
</dbReference>
<feature type="region of interest" description="Disordered" evidence="1">
    <location>
        <begin position="228"/>
        <end position="253"/>
    </location>
</feature>
<reference evidence="3" key="2">
    <citation type="journal article" date="2022" name="Res Sq">
        <title>Comparative Genomics Reveals Insights into the Divergent Evolution of Astigmatic Mites and Household Pest Adaptations.</title>
        <authorList>
            <person name="Xiong Q."/>
            <person name="Wan A.T.-Y."/>
            <person name="Liu X.-Y."/>
            <person name="Fung C.S.-H."/>
            <person name="Xiao X."/>
            <person name="Malainual N."/>
            <person name="Hou J."/>
            <person name="Wang L."/>
            <person name="Wang M."/>
            <person name="Yang K."/>
            <person name="Cui Y."/>
            <person name="Leung E."/>
            <person name="Nong W."/>
            <person name="Shin S.-K."/>
            <person name="Au S."/>
            <person name="Jeong K.Y."/>
            <person name="Chew F.T."/>
            <person name="Hui J."/>
            <person name="Leung T.F."/>
            <person name="Tungtrongchitr A."/>
            <person name="Zhong N."/>
            <person name="Liu Z."/>
            <person name="Tsui S."/>
        </authorList>
    </citation>
    <scope>NUCLEOTIDE SEQUENCE</scope>
    <source>
        <strain evidence="3">Derf</strain>
        <tissue evidence="3">Whole organism</tissue>
    </source>
</reference>